<evidence type="ECO:0000313" key="2">
    <source>
        <dbReference type="Proteomes" id="UP001519460"/>
    </source>
</evidence>
<comment type="caution">
    <text evidence="1">The sequence shown here is derived from an EMBL/GenBank/DDBJ whole genome shotgun (WGS) entry which is preliminary data.</text>
</comment>
<proteinExistence type="predicted"/>
<sequence length="145" mass="16531">MTTLLLTVKAPDGAEEKRVKSAATTLVGCEACVDWETRSSRLQPVHATYDGSATTQRGSSGTSFSVDRTIECENPRNVRLLFDQQFVCLCAPFVLTALMSRGEPAKRRTTCCLWRRGQHYNSDQIEVRETEVWWNSKYYKREQSE</sequence>
<gene>
    <name evidence="1" type="ORF">BaRGS_00030515</name>
</gene>
<reference evidence="1 2" key="1">
    <citation type="journal article" date="2023" name="Sci. Data">
        <title>Genome assembly of the Korean intertidal mud-creeper Batillaria attramentaria.</title>
        <authorList>
            <person name="Patra A.K."/>
            <person name="Ho P.T."/>
            <person name="Jun S."/>
            <person name="Lee S.J."/>
            <person name="Kim Y."/>
            <person name="Won Y.J."/>
        </authorList>
    </citation>
    <scope>NUCLEOTIDE SEQUENCE [LARGE SCALE GENOMIC DNA]</scope>
    <source>
        <strain evidence="1">Wonlab-2016</strain>
    </source>
</reference>
<organism evidence="1 2">
    <name type="scientific">Batillaria attramentaria</name>
    <dbReference type="NCBI Taxonomy" id="370345"/>
    <lineage>
        <taxon>Eukaryota</taxon>
        <taxon>Metazoa</taxon>
        <taxon>Spiralia</taxon>
        <taxon>Lophotrochozoa</taxon>
        <taxon>Mollusca</taxon>
        <taxon>Gastropoda</taxon>
        <taxon>Caenogastropoda</taxon>
        <taxon>Sorbeoconcha</taxon>
        <taxon>Cerithioidea</taxon>
        <taxon>Batillariidae</taxon>
        <taxon>Batillaria</taxon>
    </lineage>
</organism>
<dbReference type="EMBL" id="JACVVK020000330">
    <property type="protein sequence ID" value="KAK7478257.1"/>
    <property type="molecule type" value="Genomic_DNA"/>
</dbReference>
<evidence type="ECO:0000313" key="1">
    <source>
        <dbReference type="EMBL" id="KAK7478257.1"/>
    </source>
</evidence>
<protein>
    <submittedName>
        <fullName evidence="1">Uncharacterized protein</fullName>
    </submittedName>
</protein>
<name>A0ABD0JTG7_9CAEN</name>
<dbReference type="AlphaFoldDB" id="A0ABD0JTG7"/>
<accession>A0ABD0JTG7</accession>
<keyword evidence="2" id="KW-1185">Reference proteome</keyword>
<dbReference type="Proteomes" id="UP001519460">
    <property type="component" value="Unassembled WGS sequence"/>
</dbReference>